<reference evidence="2" key="1">
    <citation type="submission" date="2022-12" db="EMBL/GenBank/DDBJ databases">
        <authorList>
            <person name="Krivoruchko A.V."/>
            <person name="Elkin A."/>
        </authorList>
    </citation>
    <scope>NUCLEOTIDE SEQUENCE</scope>
    <source>
        <strain evidence="2">IEGM 1388</strain>
    </source>
</reference>
<feature type="region of interest" description="Disordered" evidence="1">
    <location>
        <begin position="1"/>
        <end position="35"/>
    </location>
</feature>
<dbReference type="EMBL" id="JAPWIE010000003">
    <property type="protein sequence ID" value="MCZ4550246.1"/>
    <property type="molecule type" value="Genomic_DNA"/>
</dbReference>
<dbReference type="Proteomes" id="UP001067235">
    <property type="component" value="Unassembled WGS sequence"/>
</dbReference>
<accession>A0ABT4MVE7</accession>
<feature type="compositionally biased region" description="Basic residues" evidence="1">
    <location>
        <begin position="7"/>
        <end position="20"/>
    </location>
</feature>
<evidence type="ECO:0000313" key="2">
    <source>
        <dbReference type="EMBL" id="MCZ4550246.1"/>
    </source>
</evidence>
<evidence type="ECO:0000256" key="1">
    <source>
        <dbReference type="SAM" id="MobiDB-lite"/>
    </source>
</evidence>
<evidence type="ECO:0000313" key="3">
    <source>
        <dbReference type="Proteomes" id="UP001067235"/>
    </source>
</evidence>
<sequence length="125" mass="14133">MVGNERNRHHTQGPTRRVRPHPGERPITNNLTPAYIEPPDDNGWIATDWFCQTAHGPDFDLDVIVTSASFVMDDRIDGPVVIVNRENVRRNVDEIRNVRQLNALIGALLDAQATWMRLEVPATEA</sequence>
<keyword evidence="3" id="KW-1185">Reference proteome</keyword>
<dbReference type="RefSeq" id="WP_301570872.1">
    <property type="nucleotide sequence ID" value="NZ_JAPWIE010000003.1"/>
</dbReference>
<gene>
    <name evidence="2" type="ORF">O4213_09650</name>
</gene>
<proteinExistence type="predicted"/>
<name>A0ABT4MVE7_GORRU</name>
<organism evidence="2 3">
    <name type="scientific">Gordonia rubripertincta</name>
    <name type="common">Rhodococcus corallinus</name>
    <dbReference type="NCBI Taxonomy" id="36822"/>
    <lineage>
        <taxon>Bacteria</taxon>
        <taxon>Bacillati</taxon>
        <taxon>Actinomycetota</taxon>
        <taxon>Actinomycetes</taxon>
        <taxon>Mycobacteriales</taxon>
        <taxon>Gordoniaceae</taxon>
        <taxon>Gordonia</taxon>
    </lineage>
</organism>
<protein>
    <submittedName>
        <fullName evidence="2">Uncharacterized protein</fullName>
    </submittedName>
</protein>
<comment type="caution">
    <text evidence="2">The sequence shown here is derived from an EMBL/GenBank/DDBJ whole genome shotgun (WGS) entry which is preliminary data.</text>
</comment>